<dbReference type="AlphaFoldDB" id="X0ZFN0"/>
<reference evidence="5" key="1">
    <citation type="journal article" date="2014" name="Front. Microbiol.">
        <title>High frequency of phylogenetically diverse reductive dehalogenase-homologous genes in deep subseafloor sedimentary metagenomes.</title>
        <authorList>
            <person name="Kawai M."/>
            <person name="Futagami T."/>
            <person name="Toyoda A."/>
            <person name="Takaki Y."/>
            <person name="Nishi S."/>
            <person name="Hori S."/>
            <person name="Arai W."/>
            <person name="Tsubouchi T."/>
            <person name="Morono Y."/>
            <person name="Uchiyama I."/>
            <person name="Ito T."/>
            <person name="Fujiyama A."/>
            <person name="Inagaki F."/>
            <person name="Takami H."/>
        </authorList>
    </citation>
    <scope>NUCLEOTIDE SEQUENCE</scope>
    <source>
        <strain evidence="5">Expedition CK06-06</strain>
    </source>
</reference>
<keyword evidence="2" id="KW-0964">Secreted</keyword>
<dbReference type="InterPro" id="IPR059100">
    <property type="entry name" value="TSP3_bac"/>
</dbReference>
<comment type="subcellular location">
    <subcellularLocation>
        <location evidence="1">Secreted</location>
    </subcellularLocation>
</comment>
<gene>
    <name evidence="5" type="ORF">S01H4_19811</name>
</gene>
<protein>
    <submittedName>
        <fullName evidence="5">Uncharacterized protein</fullName>
    </submittedName>
</protein>
<evidence type="ECO:0000313" key="5">
    <source>
        <dbReference type="EMBL" id="GAG59143.1"/>
    </source>
</evidence>
<comment type="caution">
    <text evidence="5">The sequence shown here is derived from an EMBL/GenBank/DDBJ whole genome shotgun (WGS) entry which is preliminary data.</text>
</comment>
<sequence length="167" mass="18706">MTYTDPFSDDTDNDGINDYWENYVGTDPNNYTDWNETTVPVVTTNATTGIGEQNATLHGFLIDDGNDTCRVGFQWGLTTSYGHTDFELPLISGQNPPSDYSGNQSFRFPKDIWNYNLSVGTTGTCDNFFTQGGIFNNLNAAFRYVNGVLDESYVPNRPPFLNFPNMD</sequence>
<dbReference type="Pfam" id="PF18884">
    <property type="entry name" value="TSP3_bac"/>
    <property type="match status" value="1"/>
</dbReference>
<keyword evidence="3" id="KW-0732">Signal</keyword>
<feature type="non-terminal residue" evidence="5">
    <location>
        <position position="167"/>
    </location>
</feature>
<keyword evidence="4" id="KW-0106">Calcium</keyword>
<evidence type="ECO:0000256" key="1">
    <source>
        <dbReference type="ARBA" id="ARBA00004613"/>
    </source>
</evidence>
<evidence type="ECO:0000256" key="3">
    <source>
        <dbReference type="ARBA" id="ARBA00022729"/>
    </source>
</evidence>
<organism evidence="5">
    <name type="scientific">marine sediment metagenome</name>
    <dbReference type="NCBI Taxonomy" id="412755"/>
    <lineage>
        <taxon>unclassified sequences</taxon>
        <taxon>metagenomes</taxon>
        <taxon>ecological metagenomes</taxon>
    </lineage>
</organism>
<accession>X0ZFN0</accession>
<evidence type="ECO:0000256" key="2">
    <source>
        <dbReference type="ARBA" id="ARBA00022525"/>
    </source>
</evidence>
<evidence type="ECO:0000256" key="4">
    <source>
        <dbReference type="ARBA" id="ARBA00022837"/>
    </source>
</evidence>
<name>X0ZFN0_9ZZZZ</name>
<proteinExistence type="predicted"/>
<dbReference type="EMBL" id="BART01008862">
    <property type="protein sequence ID" value="GAG59143.1"/>
    <property type="molecule type" value="Genomic_DNA"/>
</dbReference>